<dbReference type="InterPro" id="IPR036869">
    <property type="entry name" value="J_dom_sf"/>
</dbReference>
<accession>A0AAD5R3R6</accession>
<dbReference type="InterPro" id="IPR001623">
    <property type="entry name" value="DnaJ_domain"/>
</dbReference>
<dbReference type="SMART" id="SM00271">
    <property type="entry name" value="DnaJ"/>
    <property type="match status" value="1"/>
</dbReference>
<dbReference type="PROSITE" id="PS51074">
    <property type="entry name" value="DPH_MB"/>
    <property type="match status" value="1"/>
</dbReference>
<gene>
    <name evidence="7" type="ORF">KIN20_029736</name>
</gene>
<comment type="similarity">
    <text evidence="1">Belongs to the DPH4 family.</text>
</comment>
<dbReference type="GO" id="GO:0008198">
    <property type="term" value="F:ferrous iron binding"/>
    <property type="evidence" value="ECO:0007669"/>
    <property type="project" value="TreeGrafter"/>
</dbReference>
<dbReference type="GO" id="GO:0001671">
    <property type="term" value="F:ATPase activator activity"/>
    <property type="evidence" value="ECO:0007669"/>
    <property type="project" value="TreeGrafter"/>
</dbReference>
<dbReference type="PRINTS" id="PR00625">
    <property type="entry name" value="JDOMAIN"/>
</dbReference>
<dbReference type="SUPFAM" id="SSF144217">
    <property type="entry name" value="CSL zinc finger"/>
    <property type="match status" value="1"/>
</dbReference>
<dbReference type="PANTHER" id="PTHR45255:SF1">
    <property type="entry name" value="DNAJ HOMOLOG SUBFAMILY C MEMBER 24"/>
    <property type="match status" value="1"/>
</dbReference>
<protein>
    <submittedName>
        <fullName evidence="7">Uncharacterized protein</fullName>
    </submittedName>
</protein>
<keyword evidence="8" id="KW-1185">Reference proteome</keyword>
<comment type="caution">
    <text evidence="7">The sequence shown here is derived from an EMBL/GenBank/DDBJ whole genome shotgun (WGS) entry which is preliminary data.</text>
</comment>
<organism evidence="7 8">
    <name type="scientific">Parelaphostrongylus tenuis</name>
    <name type="common">Meningeal worm</name>
    <dbReference type="NCBI Taxonomy" id="148309"/>
    <lineage>
        <taxon>Eukaryota</taxon>
        <taxon>Metazoa</taxon>
        <taxon>Ecdysozoa</taxon>
        <taxon>Nematoda</taxon>
        <taxon>Chromadorea</taxon>
        <taxon>Rhabditida</taxon>
        <taxon>Rhabditina</taxon>
        <taxon>Rhabditomorpha</taxon>
        <taxon>Strongyloidea</taxon>
        <taxon>Metastrongylidae</taxon>
        <taxon>Parelaphostrongylus</taxon>
    </lineage>
</organism>
<dbReference type="Pfam" id="PF00226">
    <property type="entry name" value="DnaJ"/>
    <property type="match status" value="1"/>
</dbReference>
<proteinExistence type="inferred from homology"/>
<keyword evidence="4" id="KW-0408">Iron</keyword>
<dbReference type="AlphaFoldDB" id="A0AAD5R3R6"/>
<evidence type="ECO:0000259" key="6">
    <source>
        <dbReference type="PROSITE" id="PS51074"/>
    </source>
</evidence>
<dbReference type="Pfam" id="PF05207">
    <property type="entry name" value="Zn_ribbon_CSL"/>
    <property type="match status" value="1"/>
</dbReference>
<dbReference type="PROSITE" id="PS50076">
    <property type="entry name" value="DNAJ_2"/>
    <property type="match status" value="1"/>
</dbReference>
<evidence type="ECO:0000256" key="4">
    <source>
        <dbReference type="ARBA" id="ARBA00023004"/>
    </source>
</evidence>
<dbReference type="CDD" id="cd06257">
    <property type="entry name" value="DnaJ"/>
    <property type="match status" value="1"/>
</dbReference>
<evidence type="ECO:0000256" key="2">
    <source>
        <dbReference type="ARBA" id="ARBA00022723"/>
    </source>
</evidence>
<sequence length="138" mass="15971">MRSFYDILQVSPSASSEEVKRGYFSYLRRIHPDKTGNPEDREAITFATYIWSILKSPEKRREYDSWLREQHYRETKGTIIERLEVSSEDPAPIVEFCRCGDNYEITSEDIQKVVDRGIFECGSCSLCLEVVKTNASAT</sequence>
<dbReference type="InterPro" id="IPR036671">
    <property type="entry name" value="DPH_MB_sf"/>
</dbReference>
<evidence type="ECO:0000256" key="1">
    <source>
        <dbReference type="ARBA" id="ARBA00006169"/>
    </source>
</evidence>
<feature type="domain" description="DPH-type MB" evidence="6">
    <location>
        <begin position="74"/>
        <end position="133"/>
    </location>
</feature>
<evidence type="ECO:0000313" key="8">
    <source>
        <dbReference type="Proteomes" id="UP001196413"/>
    </source>
</evidence>
<dbReference type="Gene3D" id="1.10.287.110">
    <property type="entry name" value="DnaJ domain"/>
    <property type="match status" value="1"/>
</dbReference>
<dbReference type="InterPro" id="IPR007872">
    <property type="entry name" value="DPH_MB_dom"/>
</dbReference>
<keyword evidence="3" id="KW-0862">Zinc</keyword>
<dbReference type="Gene3D" id="3.10.660.10">
    <property type="entry name" value="DPH Zinc finger"/>
    <property type="match status" value="1"/>
</dbReference>
<evidence type="ECO:0000259" key="5">
    <source>
        <dbReference type="PROSITE" id="PS50076"/>
    </source>
</evidence>
<dbReference type="Proteomes" id="UP001196413">
    <property type="component" value="Unassembled WGS sequence"/>
</dbReference>
<dbReference type="EMBL" id="JAHQIW010006234">
    <property type="protein sequence ID" value="KAJ1368579.1"/>
    <property type="molecule type" value="Genomic_DNA"/>
</dbReference>
<name>A0AAD5R3R6_PARTN</name>
<dbReference type="SUPFAM" id="SSF46565">
    <property type="entry name" value="Chaperone J-domain"/>
    <property type="match status" value="1"/>
</dbReference>
<keyword evidence="2" id="KW-0479">Metal-binding</keyword>
<feature type="domain" description="J" evidence="5">
    <location>
        <begin position="3"/>
        <end position="67"/>
    </location>
</feature>
<evidence type="ECO:0000256" key="3">
    <source>
        <dbReference type="ARBA" id="ARBA00022833"/>
    </source>
</evidence>
<reference evidence="7" key="1">
    <citation type="submission" date="2021-06" db="EMBL/GenBank/DDBJ databases">
        <title>Parelaphostrongylus tenuis whole genome reference sequence.</title>
        <authorList>
            <person name="Garwood T.J."/>
            <person name="Larsen P.A."/>
            <person name="Fountain-Jones N.M."/>
            <person name="Garbe J.R."/>
            <person name="Macchietto M.G."/>
            <person name="Kania S.A."/>
            <person name="Gerhold R.W."/>
            <person name="Richards J.E."/>
            <person name="Wolf T.M."/>
        </authorList>
    </citation>
    <scope>NUCLEOTIDE SEQUENCE</scope>
    <source>
        <strain evidence="7">MNPRO001-30</strain>
        <tissue evidence="7">Meninges</tissue>
    </source>
</reference>
<dbReference type="PANTHER" id="PTHR45255">
    <property type="entry name" value="DNAJ HOMOLOG SUBFAMILY C MEMBER 24"/>
    <property type="match status" value="1"/>
</dbReference>
<evidence type="ECO:0000313" key="7">
    <source>
        <dbReference type="EMBL" id="KAJ1368579.1"/>
    </source>
</evidence>